<dbReference type="VEuPathDB" id="FungiDB:PYU1_G012765"/>
<dbReference type="eggNOG" id="KOG4750">
    <property type="taxonomic scope" value="Eukaryota"/>
</dbReference>
<dbReference type="InterPro" id="IPR024688">
    <property type="entry name" value="Mac_dom"/>
</dbReference>
<dbReference type="InterPro" id="IPR051159">
    <property type="entry name" value="Hexapeptide_acetyltransf"/>
</dbReference>
<reference evidence="5" key="2">
    <citation type="submission" date="2010-04" db="EMBL/GenBank/DDBJ databases">
        <authorList>
            <person name="Buell R."/>
            <person name="Hamilton J."/>
            <person name="Hostetler J."/>
        </authorList>
    </citation>
    <scope>NUCLEOTIDE SEQUENCE [LARGE SCALE GENOMIC DNA]</scope>
    <source>
        <strain evidence="5">DAOM:BR144</strain>
    </source>
</reference>
<reference evidence="4" key="3">
    <citation type="submission" date="2015-02" db="UniProtKB">
        <authorList>
            <consortium name="EnsemblProtists"/>
        </authorList>
    </citation>
    <scope>IDENTIFICATION</scope>
    <source>
        <strain evidence="4">DAOM BR144</strain>
    </source>
</reference>
<evidence type="ECO:0000313" key="5">
    <source>
        <dbReference type="Proteomes" id="UP000019132"/>
    </source>
</evidence>
<dbReference type="HOGENOM" id="CLU_051638_15_0_1"/>
<dbReference type="InterPro" id="IPR011004">
    <property type="entry name" value="Trimer_LpxA-like_sf"/>
</dbReference>
<dbReference type="EnsemblProtists" id="PYU1_T012792">
    <property type="protein sequence ID" value="PYU1_T012792"/>
    <property type="gene ID" value="PYU1_G012765"/>
</dbReference>
<dbReference type="InParanoid" id="K3X6E3"/>
<keyword evidence="5" id="KW-1185">Reference proteome</keyword>
<feature type="domain" description="Maltose/galactoside acetyltransferase" evidence="3">
    <location>
        <begin position="5"/>
        <end position="57"/>
    </location>
</feature>
<reference evidence="5" key="1">
    <citation type="journal article" date="2010" name="Genome Biol.">
        <title>Genome sequence of the necrotrophic plant pathogen Pythium ultimum reveals original pathogenicity mechanisms and effector repertoire.</title>
        <authorList>
            <person name="Levesque C.A."/>
            <person name="Brouwer H."/>
            <person name="Cano L."/>
            <person name="Hamilton J.P."/>
            <person name="Holt C."/>
            <person name="Huitema E."/>
            <person name="Raffaele S."/>
            <person name="Robideau G.P."/>
            <person name="Thines M."/>
            <person name="Win J."/>
            <person name="Zerillo M.M."/>
            <person name="Beakes G.W."/>
            <person name="Boore J.L."/>
            <person name="Busam D."/>
            <person name="Dumas B."/>
            <person name="Ferriera S."/>
            <person name="Fuerstenberg S.I."/>
            <person name="Gachon C.M."/>
            <person name="Gaulin E."/>
            <person name="Govers F."/>
            <person name="Grenville-Briggs L."/>
            <person name="Horner N."/>
            <person name="Hostetler J."/>
            <person name="Jiang R.H."/>
            <person name="Johnson J."/>
            <person name="Krajaejun T."/>
            <person name="Lin H."/>
            <person name="Meijer H.J."/>
            <person name="Moore B."/>
            <person name="Morris P."/>
            <person name="Phuntmart V."/>
            <person name="Puiu D."/>
            <person name="Shetty J."/>
            <person name="Stajich J.E."/>
            <person name="Tripathy S."/>
            <person name="Wawra S."/>
            <person name="van West P."/>
            <person name="Whitty B.R."/>
            <person name="Coutinho P.M."/>
            <person name="Henrissat B."/>
            <person name="Martin F."/>
            <person name="Thomas P.D."/>
            <person name="Tyler B.M."/>
            <person name="De Vries R.P."/>
            <person name="Kamoun S."/>
            <person name="Yandell M."/>
            <person name="Tisserat N."/>
            <person name="Buell C.R."/>
        </authorList>
    </citation>
    <scope>NUCLEOTIDE SEQUENCE</scope>
    <source>
        <strain evidence="5">DAOM:BR144</strain>
    </source>
</reference>
<dbReference type="Gene3D" id="2.160.10.10">
    <property type="entry name" value="Hexapeptide repeat proteins"/>
    <property type="match status" value="1"/>
</dbReference>
<dbReference type="PANTHER" id="PTHR23416">
    <property type="entry name" value="SIALIC ACID SYNTHASE-RELATED"/>
    <property type="match status" value="1"/>
</dbReference>
<dbReference type="Proteomes" id="UP000019132">
    <property type="component" value="Unassembled WGS sequence"/>
</dbReference>
<dbReference type="SUPFAM" id="SSF51161">
    <property type="entry name" value="Trimeric LpxA-like enzymes"/>
    <property type="match status" value="1"/>
</dbReference>
<comment type="similarity">
    <text evidence="1">Belongs to the transferase hexapeptide repeat family.</text>
</comment>
<dbReference type="PANTHER" id="PTHR23416:SF23">
    <property type="entry name" value="ACETYLTRANSFERASE C18B11.09C-RELATED"/>
    <property type="match status" value="1"/>
</dbReference>
<organism evidence="4 5">
    <name type="scientific">Globisporangium ultimum (strain ATCC 200006 / CBS 805.95 / DAOM BR144)</name>
    <name type="common">Pythium ultimum</name>
    <dbReference type="NCBI Taxonomy" id="431595"/>
    <lineage>
        <taxon>Eukaryota</taxon>
        <taxon>Sar</taxon>
        <taxon>Stramenopiles</taxon>
        <taxon>Oomycota</taxon>
        <taxon>Peronosporomycetes</taxon>
        <taxon>Pythiales</taxon>
        <taxon>Pythiaceae</taxon>
        <taxon>Globisporangium</taxon>
    </lineage>
</organism>
<evidence type="ECO:0000256" key="1">
    <source>
        <dbReference type="ARBA" id="ARBA00007274"/>
    </source>
</evidence>
<name>K3X6E3_GLOUD</name>
<dbReference type="AlphaFoldDB" id="K3X6E3"/>
<proteinExistence type="inferred from homology"/>
<dbReference type="Pfam" id="PF12464">
    <property type="entry name" value="Mac"/>
    <property type="match status" value="1"/>
</dbReference>
<evidence type="ECO:0000313" key="4">
    <source>
        <dbReference type="EnsemblProtists" id="PYU1_T012792"/>
    </source>
</evidence>
<dbReference type="EMBL" id="GL376588">
    <property type="status" value="NOT_ANNOTATED_CDS"/>
    <property type="molecule type" value="Genomic_DNA"/>
</dbReference>
<dbReference type="SMART" id="SM01266">
    <property type="entry name" value="Mac"/>
    <property type="match status" value="1"/>
</dbReference>
<evidence type="ECO:0000259" key="3">
    <source>
        <dbReference type="SMART" id="SM01266"/>
    </source>
</evidence>
<accession>K3X6E3</accession>
<dbReference type="GO" id="GO:0016407">
    <property type="term" value="F:acetyltransferase activity"/>
    <property type="evidence" value="ECO:0007669"/>
    <property type="project" value="InterPro"/>
</dbReference>
<sequence length="113" mass="12629">MATEKEKMLHGELYRVDSTLSQEQTRSSHLQKKFNDFIMCDADTKAVLKELLGSMGENVTIRAPFHCDYGPNIHLADGVYMNFSCVLLDVCEIRIGARTMFAPNGLDAVPFGN</sequence>
<dbReference type="STRING" id="431595.K3X6E3"/>
<dbReference type="GO" id="GO:0008374">
    <property type="term" value="F:O-acyltransferase activity"/>
    <property type="evidence" value="ECO:0007669"/>
    <property type="project" value="TreeGrafter"/>
</dbReference>
<evidence type="ECO:0000256" key="2">
    <source>
        <dbReference type="ARBA" id="ARBA00022679"/>
    </source>
</evidence>
<keyword evidence="2" id="KW-0808">Transferase</keyword>
<protein>
    <recommendedName>
        <fullName evidence="3">Maltose/galactoside acetyltransferase domain-containing protein</fullName>
    </recommendedName>
</protein>